<accession>A0AAD2BSB5</accession>
<dbReference type="GeneID" id="34794318"/>
<proteinExistence type="predicted"/>
<dbReference type="EMBL" id="CATZAZ010000015">
    <property type="protein sequence ID" value="CAJ0806741.1"/>
    <property type="molecule type" value="Genomic_DNA"/>
</dbReference>
<evidence type="ECO:0000313" key="3">
    <source>
        <dbReference type="Proteomes" id="UP001189756"/>
    </source>
</evidence>
<gene>
    <name evidence="2" type="ORF">R77560_04471</name>
</gene>
<reference evidence="2" key="1">
    <citation type="submission" date="2023-07" db="EMBL/GenBank/DDBJ databases">
        <authorList>
            <person name="Peeters C."/>
        </authorList>
    </citation>
    <scope>NUCLEOTIDE SEQUENCE</scope>
    <source>
        <strain evidence="2">R-77560</strain>
    </source>
</reference>
<evidence type="ECO:0000313" key="2">
    <source>
        <dbReference type="EMBL" id="CAJ0806741.1"/>
    </source>
</evidence>
<dbReference type="Proteomes" id="UP001189756">
    <property type="component" value="Unassembled WGS sequence"/>
</dbReference>
<organism evidence="2 3">
    <name type="scientific">Ralstonia thomasii</name>
    <dbReference type="NCBI Taxonomy" id="3058596"/>
    <lineage>
        <taxon>Bacteria</taxon>
        <taxon>Pseudomonadati</taxon>
        <taxon>Pseudomonadota</taxon>
        <taxon>Betaproteobacteria</taxon>
        <taxon>Burkholderiales</taxon>
        <taxon>Burkholderiaceae</taxon>
        <taxon>Ralstonia</taxon>
    </lineage>
</organism>
<dbReference type="RefSeq" id="WP_024542509.1">
    <property type="nucleotide sequence ID" value="NZ_CATZAZ010000015.1"/>
</dbReference>
<keyword evidence="1" id="KW-1133">Transmembrane helix</keyword>
<protein>
    <submittedName>
        <fullName evidence="2">Uncharacterized protein</fullName>
    </submittedName>
</protein>
<keyword evidence="1" id="KW-0472">Membrane</keyword>
<sequence length="88" mass="10141">MHGSSINVASLLFYGFFVLLAFLVLPPLRAILVWMFKELSPHSALWGHVKSLLHLLWEAHATVLRNLQPRAKVLMELDRKRTSYSEDI</sequence>
<keyword evidence="1" id="KW-0812">Transmembrane</keyword>
<feature type="transmembrane region" description="Helical" evidence="1">
    <location>
        <begin position="12"/>
        <end position="36"/>
    </location>
</feature>
<comment type="caution">
    <text evidence="2">The sequence shown here is derived from an EMBL/GenBank/DDBJ whole genome shotgun (WGS) entry which is preliminary data.</text>
</comment>
<dbReference type="AlphaFoldDB" id="A0AAD2BSB5"/>
<name>A0AAD2BSB5_9RALS</name>
<evidence type="ECO:0000256" key="1">
    <source>
        <dbReference type="SAM" id="Phobius"/>
    </source>
</evidence>